<evidence type="ECO:0000313" key="2">
    <source>
        <dbReference type="Proteomes" id="UP001232117"/>
    </source>
</evidence>
<evidence type="ECO:0008006" key="3">
    <source>
        <dbReference type="Google" id="ProtNLM"/>
    </source>
</evidence>
<accession>A0ABY8N413</accession>
<keyword evidence="2" id="KW-1185">Reference proteome</keyword>
<reference evidence="1 2" key="2">
    <citation type="submission" date="2023-06" db="EMBL/GenBank/DDBJ databases">
        <title>Complete Genome Sequence of Flavobacterium keumense K3R-10.</title>
        <authorList>
            <person name="Jeong H."/>
            <person name="Jhang S.Y."/>
            <person name="Kim J.N."/>
        </authorList>
    </citation>
    <scope>NUCLEOTIDE SEQUENCE [LARGE SCALE GENOMIC DNA]</scope>
    <source>
        <strain evidence="1 2">K3R-10</strain>
    </source>
</reference>
<dbReference type="EMBL" id="CP092332">
    <property type="protein sequence ID" value="WGK94388.1"/>
    <property type="molecule type" value="Genomic_DNA"/>
</dbReference>
<evidence type="ECO:0000313" key="1">
    <source>
        <dbReference type="EMBL" id="WGK94388.1"/>
    </source>
</evidence>
<sequence>MSNSRCKILLVDKKEKYSFLFDGLRKNKFSLNHLKSTFVSKDDENITGINLFFVVLYDYRDILELLKLKNSNCPCPIVVGSENLNILKKIKKIDSFFVVDMSGKSNLNMEFYNCIRSIFG</sequence>
<proteinExistence type="predicted"/>
<protein>
    <recommendedName>
        <fullName evidence="3">Response regulatory domain-containing protein</fullName>
    </recommendedName>
</protein>
<name>A0ABY8N413_9FLAO</name>
<organism evidence="1 2">
    <name type="scientific">Flavobacterium keumense</name>
    <dbReference type="NCBI Taxonomy" id="1306518"/>
    <lineage>
        <taxon>Bacteria</taxon>
        <taxon>Pseudomonadati</taxon>
        <taxon>Bacteroidota</taxon>
        <taxon>Flavobacteriia</taxon>
        <taxon>Flavobacteriales</taxon>
        <taxon>Flavobacteriaceae</taxon>
        <taxon>Flavobacterium</taxon>
    </lineage>
</organism>
<dbReference type="Proteomes" id="UP001232117">
    <property type="component" value="Chromosome"/>
</dbReference>
<dbReference type="RefSeq" id="WP_264532886.1">
    <property type="nucleotide sequence ID" value="NZ_CP092332.1"/>
</dbReference>
<reference evidence="1 2" key="1">
    <citation type="submission" date="2022-02" db="EMBL/GenBank/DDBJ databases">
        <authorList>
            <person name="Cha I.-T."/>
            <person name="Lee K.-E."/>
            <person name="Park S.-J."/>
        </authorList>
    </citation>
    <scope>NUCLEOTIDE SEQUENCE [LARGE SCALE GENOMIC DNA]</scope>
    <source>
        <strain evidence="1 2">K3R-10</strain>
    </source>
</reference>
<gene>
    <name evidence="1" type="ORF">MG292_09930</name>
</gene>